<feature type="transmembrane region" description="Helical" evidence="3">
    <location>
        <begin position="78"/>
        <end position="96"/>
    </location>
</feature>
<keyword evidence="3" id="KW-1133">Transmembrane helix</keyword>
<feature type="transmembrane region" description="Helical" evidence="3">
    <location>
        <begin position="197"/>
        <end position="217"/>
    </location>
</feature>
<dbReference type="Proteomes" id="UP000019376">
    <property type="component" value="Unassembled WGS sequence"/>
</dbReference>
<proteinExistence type="inferred from homology"/>
<dbReference type="PROSITE" id="PS50850">
    <property type="entry name" value="MFS"/>
    <property type="match status" value="1"/>
</dbReference>
<evidence type="ECO:0000256" key="1">
    <source>
        <dbReference type="ARBA" id="ARBA00004141"/>
    </source>
</evidence>
<comment type="similarity">
    <text evidence="2">Belongs to the major facilitator superfamily. Monocarboxylate porter (TC 2.A.1.13) family.</text>
</comment>
<feature type="transmembrane region" description="Helical" evidence="3">
    <location>
        <begin position="402"/>
        <end position="420"/>
    </location>
</feature>
<dbReference type="PhylomeDB" id="S8BFE1"/>
<dbReference type="InterPro" id="IPR050327">
    <property type="entry name" value="Proton-linked_MCT"/>
</dbReference>
<dbReference type="InterPro" id="IPR036259">
    <property type="entry name" value="MFS_trans_sf"/>
</dbReference>
<feature type="transmembrane region" description="Helical" evidence="3">
    <location>
        <begin position="275"/>
        <end position="297"/>
    </location>
</feature>
<dbReference type="PANTHER" id="PTHR11360">
    <property type="entry name" value="MONOCARBOXYLATE TRANSPORTER"/>
    <property type="match status" value="1"/>
</dbReference>
<dbReference type="HOGENOM" id="CLU_001265_1_1_1"/>
<sequence length="433" mass="46837">MTENPPSCSVPKGLNSTGDEAVIPRQLRPRVDGGTVAWLNVLAGFCVFVNSWGVLTTFGAFQEYYQTELLIGQSPSSISWVGSIQATLIPMVGLVSGPLVDAGHVRPLMVMGSFLTVFGLMMTSFATQYYQVLLAQGFCVGMGGGISYIPALTMVSTSFTTKRPIAIGIASVGSSVGAVVFPVMFRQLQPRVGFPWAVRSIAFATLLMGLVACIILCRQRPPKTRARSLIDWTAFRDVSFMLFSLSLTCVMLAYYVPIFYVASYARTVIHTSTSLSFYMVAIVNGSSVIGRVVPYLLVRFVKPITIMILGVIGSAVAMFTWMAVFDMPGFIVWSCYWGSLSGILVTGPTSILAHPVFCPDVKYTGTRLGMMWGISSLGSLAGTPIAGALVNLETADFQRAQVFAGCVMVGAVILQIWPAFQTLQYDRRQSLAR</sequence>
<keyword evidence="3" id="KW-0812">Transmembrane</keyword>
<feature type="transmembrane region" description="Helical" evidence="3">
    <location>
        <begin position="238"/>
        <end position="263"/>
    </location>
</feature>
<feature type="transmembrane region" description="Helical" evidence="3">
    <location>
        <begin position="108"/>
        <end position="127"/>
    </location>
</feature>
<evidence type="ECO:0000256" key="2">
    <source>
        <dbReference type="ARBA" id="ARBA00006727"/>
    </source>
</evidence>
<dbReference type="OrthoDB" id="6509908at2759"/>
<feature type="transmembrane region" description="Helical" evidence="3">
    <location>
        <begin position="369"/>
        <end position="390"/>
    </location>
</feature>
<gene>
    <name evidence="5" type="ORF">PDE_08774</name>
</gene>
<dbReference type="InterPro" id="IPR020846">
    <property type="entry name" value="MFS_dom"/>
</dbReference>
<evidence type="ECO:0000259" key="4">
    <source>
        <dbReference type="PROSITE" id="PS50850"/>
    </source>
</evidence>
<evidence type="ECO:0000313" key="6">
    <source>
        <dbReference type="Proteomes" id="UP000019376"/>
    </source>
</evidence>
<dbReference type="EMBL" id="KB644415">
    <property type="protein sequence ID" value="EPS33812.1"/>
    <property type="molecule type" value="Genomic_DNA"/>
</dbReference>
<dbReference type="PANTHER" id="PTHR11360:SF252">
    <property type="entry name" value="MAJOR FACILITATOR SUPERFAMILY (MFS) PROFILE DOMAIN-CONTAINING PROTEIN-RELATED"/>
    <property type="match status" value="1"/>
</dbReference>
<protein>
    <recommendedName>
        <fullName evidence="4">Major facilitator superfamily (MFS) profile domain-containing protein</fullName>
    </recommendedName>
</protein>
<accession>S8BFE1</accession>
<name>S8BFE1_PENO1</name>
<feature type="transmembrane region" description="Helical" evidence="3">
    <location>
        <begin position="133"/>
        <end position="153"/>
    </location>
</feature>
<organism evidence="5 6">
    <name type="scientific">Penicillium oxalicum (strain 114-2 / CGMCC 5302)</name>
    <name type="common">Penicillium decumbens</name>
    <dbReference type="NCBI Taxonomy" id="933388"/>
    <lineage>
        <taxon>Eukaryota</taxon>
        <taxon>Fungi</taxon>
        <taxon>Dikarya</taxon>
        <taxon>Ascomycota</taxon>
        <taxon>Pezizomycotina</taxon>
        <taxon>Eurotiomycetes</taxon>
        <taxon>Eurotiomycetidae</taxon>
        <taxon>Eurotiales</taxon>
        <taxon>Aspergillaceae</taxon>
        <taxon>Penicillium</taxon>
    </lineage>
</organism>
<reference evidence="5 6" key="1">
    <citation type="journal article" date="2013" name="PLoS ONE">
        <title>Genomic and secretomic analyses reveal unique features of the lignocellulolytic enzyme system of Penicillium decumbens.</title>
        <authorList>
            <person name="Liu G."/>
            <person name="Zhang L."/>
            <person name="Wei X."/>
            <person name="Zou G."/>
            <person name="Qin Y."/>
            <person name="Ma L."/>
            <person name="Li J."/>
            <person name="Zheng H."/>
            <person name="Wang S."/>
            <person name="Wang C."/>
            <person name="Xun L."/>
            <person name="Zhao G.-P."/>
            <person name="Zhou Z."/>
            <person name="Qu Y."/>
        </authorList>
    </citation>
    <scope>NUCLEOTIDE SEQUENCE [LARGE SCALE GENOMIC DNA]</scope>
    <source>
        <strain evidence="6">114-2 / CGMCC 5302</strain>
    </source>
</reference>
<feature type="transmembrane region" description="Helical" evidence="3">
    <location>
        <begin position="165"/>
        <end position="185"/>
    </location>
</feature>
<comment type="subcellular location">
    <subcellularLocation>
        <location evidence="1">Membrane</location>
        <topology evidence="1">Multi-pass membrane protein</topology>
    </subcellularLocation>
</comment>
<dbReference type="AlphaFoldDB" id="S8BFE1"/>
<evidence type="ECO:0000256" key="3">
    <source>
        <dbReference type="SAM" id="Phobius"/>
    </source>
</evidence>
<dbReference type="Pfam" id="PF07690">
    <property type="entry name" value="MFS_1"/>
    <property type="match status" value="1"/>
</dbReference>
<keyword evidence="3" id="KW-0472">Membrane</keyword>
<dbReference type="Gene3D" id="1.20.1250.20">
    <property type="entry name" value="MFS general substrate transporter like domains"/>
    <property type="match status" value="1"/>
</dbReference>
<dbReference type="eggNOG" id="KOG2504">
    <property type="taxonomic scope" value="Eukaryota"/>
</dbReference>
<feature type="transmembrane region" description="Helical" evidence="3">
    <location>
        <begin position="304"/>
        <end position="324"/>
    </location>
</feature>
<dbReference type="GO" id="GO:0022857">
    <property type="term" value="F:transmembrane transporter activity"/>
    <property type="evidence" value="ECO:0007669"/>
    <property type="project" value="InterPro"/>
</dbReference>
<dbReference type="GO" id="GO:0016020">
    <property type="term" value="C:membrane"/>
    <property type="evidence" value="ECO:0007669"/>
    <property type="project" value="UniProtKB-SubCell"/>
</dbReference>
<dbReference type="SUPFAM" id="SSF103473">
    <property type="entry name" value="MFS general substrate transporter"/>
    <property type="match status" value="1"/>
</dbReference>
<keyword evidence="6" id="KW-1185">Reference proteome</keyword>
<evidence type="ECO:0000313" key="5">
    <source>
        <dbReference type="EMBL" id="EPS33812.1"/>
    </source>
</evidence>
<feature type="domain" description="Major facilitator superfamily (MFS) profile" evidence="4">
    <location>
        <begin position="39"/>
        <end position="422"/>
    </location>
</feature>
<dbReference type="InterPro" id="IPR011701">
    <property type="entry name" value="MFS"/>
</dbReference>
<feature type="transmembrane region" description="Helical" evidence="3">
    <location>
        <begin position="35"/>
        <end position="58"/>
    </location>
</feature>
<feature type="transmembrane region" description="Helical" evidence="3">
    <location>
        <begin position="330"/>
        <end position="357"/>
    </location>
</feature>